<dbReference type="AlphaFoldDB" id="A0A841F9E1"/>
<name>A0A841F9E1_9ACTN</name>
<dbReference type="RefSeq" id="WP_184785801.1">
    <property type="nucleotide sequence ID" value="NZ_BONT01000020.1"/>
</dbReference>
<evidence type="ECO:0000256" key="1">
    <source>
        <dbReference type="RuleBase" id="RU362001"/>
    </source>
</evidence>
<gene>
    <name evidence="2" type="ORF">HNR73_000713</name>
</gene>
<comment type="caution">
    <text evidence="2">The sequence shown here is derived from an EMBL/GenBank/DDBJ whole genome shotgun (WGS) entry which is preliminary data.</text>
</comment>
<proteinExistence type="inferred from homology"/>
<dbReference type="InterPro" id="IPR036689">
    <property type="entry name" value="ESAT-6-like_sf"/>
</dbReference>
<dbReference type="Pfam" id="PF06013">
    <property type="entry name" value="WXG100"/>
    <property type="match status" value="1"/>
</dbReference>
<accession>A0A841F9E1</accession>
<evidence type="ECO:0000313" key="2">
    <source>
        <dbReference type="EMBL" id="MBB6032866.1"/>
    </source>
</evidence>
<dbReference type="Proteomes" id="UP000548476">
    <property type="component" value="Unassembled WGS sequence"/>
</dbReference>
<dbReference type="Gene3D" id="1.10.287.1060">
    <property type="entry name" value="ESAT-6-like"/>
    <property type="match status" value="1"/>
</dbReference>
<comment type="similarity">
    <text evidence="1">Belongs to the WXG100 family.</text>
</comment>
<evidence type="ECO:0000313" key="3">
    <source>
        <dbReference type="Proteomes" id="UP000548476"/>
    </source>
</evidence>
<sequence length="109" mass="11698">MIRNDSEAFRQAASDIGAAVSDAHAQITKVRKECQDVVDMSWRGAAAGAFGTLMEEYDRHANELNTALDKMGELVGTSADLHENTDQDQSTAVQHVMADMAGPGFTGLK</sequence>
<dbReference type="InterPro" id="IPR010310">
    <property type="entry name" value="T7SS_ESAT-6-like"/>
</dbReference>
<protein>
    <recommendedName>
        <fullName evidence="1">ESAT-6-like protein</fullName>
    </recommendedName>
</protein>
<dbReference type="SUPFAM" id="SSF140453">
    <property type="entry name" value="EsxAB dimer-like"/>
    <property type="match status" value="1"/>
</dbReference>
<organism evidence="2 3">
    <name type="scientific">Phytomonospora endophytica</name>
    <dbReference type="NCBI Taxonomy" id="714109"/>
    <lineage>
        <taxon>Bacteria</taxon>
        <taxon>Bacillati</taxon>
        <taxon>Actinomycetota</taxon>
        <taxon>Actinomycetes</taxon>
        <taxon>Micromonosporales</taxon>
        <taxon>Micromonosporaceae</taxon>
        <taxon>Phytomonospora</taxon>
    </lineage>
</organism>
<dbReference type="NCBIfam" id="TIGR03930">
    <property type="entry name" value="WXG100_ESAT6"/>
    <property type="match status" value="1"/>
</dbReference>
<reference evidence="2 3" key="1">
    <citation type="submission" date="2020-08" db="EMBL/GenBank/DDBJ databases">
        <title>Genomic Encyclopedia of Type Strains, Phase IV (KMG-IV): sequencing the most valuable type-strain genomes for metagenomic binning, comparative biology and taxonomic classification.</title>
        <authorList>
            <person name="Goeker M."/>
        </authorList>
    </citation>
    <scope>NUCLEOTIDE SEQUENCE [LARGE SCALE GENOMIC DNA]</scope>
    <source>
        <strain evidence="2 3">YIM 65646</strain>
    </source>
</reference>
<dbReference type="EMBL" id="JACHGT010000002">
    <property type="protein sequence ID" value="MBB6032866.1"/>
    <property type="molecule type" value="Genomic_DNA"/>
</dbReference>
<keyword evidence="3" id="KW-1185">Reference proteome</keyword>